<keyword evidence="7" id="KW-1185">Reference proteome</keyword>
<dbReference type="RefSeq" id="WP_222920866.1">
    <property type="nucleotide sequence ID" value="NZ_CP082286.1"/>
</dbReference>
<comment type="function">
    <text evidence="3">Sliding clamp subunit that acts as a moving platform for DNA processing. Responsible for tethering the catalytic subunit of DNA polymerase and other proteins to DNA during high-speed replication.</text>
</comment>
<dbReference type="PANTHER" id="PTHR11352">
    <property type="entry name" value="PROLIFERATING CELL NUCLEAR ANTIGEN"/>
    <property type="match status" value="1"/>
</dbReference>
<dbReference type="GO" id="GO:0003677">
    <property type="term" value="F:DNA binding"/>
    <property type="evidence" value="ECO:0007669"/>
    <property type="project" value="UniProtKB-UniRule"/>
</dbReference>
<evidence type="ECO:0000256" key="4">
    <source>
        <dbReference type="SAM" id="MobiDB-lite"/>
    </source>
</evidence>
<evidence type="ECO:0000259" key="5">
    <source>
        <dbReference type="Pfam" id="PF00705"/>
    </source>
</evidence>
<proteinExistence type="inferred from homology"/>
<keyword evidence="2 3" id="KW-0238">DNA-binding</keyword>
<dbReference type="InterPro" id="IPR000730">
    <property type="entry name" value="Pr_cel_nuc_antig"/>
</dbReference>
<accession>A0ABD5MTB4</accession>
<sequence>MPEASAVTDEGDETDAESGQTPDIDGEVPVSVRVRADTLKPLLSAVGALVDECRLTFGRDGIRAAAMDPATVAAVDAELDAAAAASYEADGTVVGVDVTRLEEVLSMVAGDDPVTLALDPESFRLHVVADGLEYAMGLFDPDSVRGPPDVDDLGFEHTASLTVPVDTVGRFVTAAGMVADHLALSVDPDAETFVAAADGDTDDVQFTVTAEEAVAFSPGDAGSLLSLSYLIDIERAIPAGTDVRLTLGRKAPLGVAYDISGGDGRVEAFVAPRLKAV</sequence>
<reference evidence="6" key="1">
    <citation type="submission" date="2024-09" db="EMBL/GenBank/DDBJ databases">
        <authorList>
            <person name="Sun Q."/>
        </authorList>
    </citation>
    <scope>NUCLEOTIDE SEQUENCE [LARGE SCALE GENOMIC DNA]</scope>
    <source>
        <strain evidence="6">JCM 31273</strain>
    </source>
</reference>
<evidence type="ECO:0000256" key="2">
    <source>
        <dbReference type="ARBA" id="ARBA00023125"/>
    </source>
</evidence>
<dbReference type="SUPFAM" id="SSF55979">
    <property type="entry name" value="DNA clamp"/>
    <property type="match status" value="2"/>
</dbReference>
<dbReference type="HAMAP" id="MF_00317">
    <property type="entry name" value="DNApol_clamp_arch"/>
    <property type="match status" value="1"/>
</dbReference>
<organism evidence="6 7">
    <name type="scientific">Halobaculum roseum</name>
    <dbReference type="NCBI Taxonomy" id="2175149"/>
    <lineage>
        <taxon>Archaea</taxon>
        <taxon>Methanobacteriati</taxon>
        <taxon>Methanobacteriota</taxon>
        <taxon>Stenosarchaea group</taxon>
        <taxon>Halobacteria</taxon>
        <taxon>Halobacteriales</taxon>
        <taxon>Haloferacaceae</taxon>
        <taxon>Halobaculum</taxon>
    </lineage>
</organism>
<comment type="similarity">
    <text evidence="3">Belongs to the PCNA family.</text>
</comment>
<dbReference type="Proteomes" id="UP001589595">
    <property type="component" value="Unassembled WGS sequence"/>
</dbReference>
<dbReference type="Gene3D" id="3.70.10.10">
    <property type="match status" value="1"/>
</dbReference>
<gene>
    <name evidence="3" type="primary">pcn</name>
    <name evidence="6" type="ORF">ACFFOL_09930</name>
</gene>
<evidence type="ECO:0000313" key="6">
    <source>
        <dbReference type="EMBL" id="MFB9824482.1"/>
    </source>
</evidence>
<evidence type="ECO:0000256" key="3">
    <source>
        <dbReference type="HAMAP-Rule" id="MF_00317"/>
    </source>
</evidence>
<dbReference type="Pfam" id="PF00705">
    <property type="entry name" value="PCNA_N"/>
    <property type="match status" value="1"/>
</dbReference>
<dbReference type="AlphaFoldDB" id="A0ABD5MTB4"/>
<comment type="caution">
    <text evidence="6">The sequence shown here is derived from an EMBL/GenBank/DDBJ whole genome shotgun (WGS) entry which is preliminary data.</text>
</comment>
<keyword evidence="1 3" id="KW-0235">DNA replication</keyword>
<dbReference type="GeneID" id="67210887"/>
<dbReference type="GO" id="GO:0006260">
    <property type="term" value="P:DNA replication"/>
    <property type="evidence" value="ECO:0007669"/>
    <property type="project" value="UniProtKB-KW"/>
</dbReference>
<dbReference type="GO" id="GO:0030337">
    <property type="term" value="F:DNA polymerase processivity factor activity"/>
    <property type="evidence" value="ECO:0007669"/>
    <property type="project" value="UniProtKB-UniRule"/>
</dbReference>
<dbReference type="InterPro" id="IPR046938">
    <property type="entry name" value="DNA_clamp_sf"/>
</dbReference>
<dbReference type="PANTHER" id="PTHR11352:SF0">
    <property type="entry name" value="PROLIFERATING CELL NUCLEAR ANTIGEN"/>
    <property type="match status" value="1"/>
</dbReference>
<dbReference type="InterPro" id="IPR022648">
    <property type="entry name" value="Pr_cel_nuc_antig_N"/>
</dbReference>
<dbReference type="EMBL" id="JBHMAJ010000007">
    <property type="protein sequence ID" value="MFB9824482.1"/>
    <property type="molecule type" value="Genomic_DNA"/>
</dbReference>
<feature type="domain" description="Proliferating cell nuclear antigen PCNA N-terminal" evidence="5">
    <location>
        <begin position="36"/>
        <end position="121"/>
    </location>
</feature>
<feature type="region of interest" description="Disordered" evidence="4">
    <location>
        <begin position="1"/>
        <end position="28"/>
    </location>
</feature>
<evidence type="ECO:0000256" key="1">
    <source>
        <dbReference type="ARBA" id="ARBA00022705"/>
    </source>
</evidence>
<evidence type="ECO:0000313" key="7">
    <source>
        <dbReference type="Proteomes" id="UP001589595"/>
    </source>
</evidence>
<name>A0ABD5MTB4_9EURY</name>
<comment type="subunit">
    <text evidence="3">Homotrimer. The subunits circularize to form a toroid; DNA passes through its center. Replication factor C (RFC) is required to load the toroid on the DNA.</text>
</comment>
<protein>
    <recommendedName>
        <fullName evidence="3">DNA polymerase sliding clamp</fullName>
    </recommendedName>
    <alternativeName>
        <fullName evidence="3">Proliferating cell nuclear antigen homolog</fullName>
        <shortName evidence="3">PCNA</shortName>
    </alternativeName>
</protein>
<dbReference type="GO" id="GO:0006275">
    <property type="term" value="P:regulation of DNA replication"/>
    <property type="evidence" value="ECO:0007669"/>
    <property type="project" value="UniProtKB-UniRule"/>
</dbReference>